<dbReference type="EMBL" id="CAUWAG010000018">
    <property type="protein sequence ID" value="CAJ2510701.1"/>
    <property type="molecule type" value="Genomic_DNA"/>
</dbReference>
<proteinExistence type="predicted"/>
<comment type="caution">
    <text evidence="2">The sequence shown here is derived from an EMBL/GenBank/DDBJ whole genome shotgun (WGS) entry which is preliminary data.</text>
</comment>
<keyword evidence="3" id="KW-1185">Reference proteome</keyword>
<gene>
    <name evidence="2" type="ORF">KHLLAP_LOCUS11169</name>
</gene>
<evidence type="ECO:0000313" key="2">
    <source>
        <dbReference type="EMBL" id="CAJ2510701.1"/>
    </source>
</evidence>
<name>A0AAI8YN39_9PEZI</name>
<dbReference type="AlphaFoldDB" id="A0AAI8YN39"/>
<organism evidence="2 3">
    <name type="scientific">Anthostomella pinea</name>
    <dbReference type="NCBI Taxonomy" id="933095"/>
    <lineage>
        <taxon>Eukaryota</taxon>
        <taxon>Fungi</taxon>
        <taxon>Dikarya</taxon>
        <taxon>Ascomycota</taxon>
        <taxon>Pezizomycotina</taxon>
        <taxon>Sordariomycetes</taxon>
        <taxon>Xylariomycetidae</taxon>
        <taxon>Xylariales</taxon>
        <taxon>Xylariaceae</taxon>
        <taxon>Anthostomella</taxon>
    </lineage>
</organism>
<feature type="region of interest" description="Disordered" evidence="1">
    <location>
        <begin position="83"/>
        <end position="158"/>
    </location>
</feature>
<evidence type="ECO:0000313" key="3">
    <source>
        <dbReference type="Proteomes" id="UP001295740"/>
    </source>
</evidence>
<feature type="compositionally biased region" description="Polar residues" evidence="1">
    <location>
        <begin position="130"/>
        <end position="140"/>
    </location>
</feature>
<accession>A0AAI8YN39</accession>
<dbReference type="Proteomes" id="UP001295740">
    <property type="component" value="Unassembled WGS sequence"/>
</dbReference>
<evidence type="ECO:0000256" key="1">
    <source>
        <dbReference type="SAM" id="MobiDB-lite"/>
    </source>
</evidence>
<protein>
    <submittedName>
        <fullName evidence="2">Uu.00g063260.m01.CDS01</fullName>
    </submittedName>
</protein>
<reference evidence="2" key="1">
    <citation type="submission" date="2023-10" db="EMBL/GenBank/DDBJ databases">
        <authorList>
            <person name="Hackl T."/>
        </authorList>
    </citation>
    <scope>NUCLEOTIDE SEQUENCE</scope>
</reference>
<feature type="compositionally biased region" description="Low complexity" evidence="1">
    <location>
        <begin position="92"/>
        <end position="105"/>
    </location>
</feature>
<sequence>MCTEVWTRFLDSDCNHRQYQNTFACHIVRRCGPSDDQLLTEPVFLPAKPPKIPPGFLGCKLRVATKPEKGKCRECLKNELRAKRGIPATEATPPSTSSSSDVSTTQYLASPPSPDSKALERVRNSFIKISEQQRGTPQSTIRDRQASGGSKARVSLES</sequence>